<dbReference type="GO" id="GO:0019031">
    <property type="term" value="C:viral envelope"/>
    <property type="evidence" value="ECO:0007669"/>
    <property type="project" value="UniProtKB-KW"/>
</dbReference>
<protein>
    <submittedName>
        <fullName evidence="14">JM90</fullName>
    </submittedName>
</protein>
<name>G9JMR8_9GAMA</name>
<keyword evidence="2" id="KW-0732">Signal</keyword>
<evidence type="ECO:0000256" key="7">
    <source>
        <dbReference type="ARBA" id="ARBA00022989"/>
    </source>
</evidence>
<dbReference type="Pfam" id="PF03554">
    <property type="entry name" value="Herpes_UL73"/>
    <property type="match status" value="1"/>
</dbReference>
<evidence type="ECO:0000259" key="12">
    <source>
        <dbReference type="Pfam" id="PF03554"/>
    </source>
</evidence>
<dbReference type="HAMAP" id="MF_04037">
    <property type="entry name" value="HSV_GN"/>
    <property type="match status" value="1"/>
</dbReference>
<sequence length="104" mass="11013">MTGSIVLALALTACLYLCLPVCATVTTSSTTGTGTPPVTTTPSAAPSVTPSFYDYDCSADTYQPVLSSFSSIWAVINSVLVAVATFLYLTYMCFFKFVETVAHE</sequence>
<evidence type="ECO:0000313" key="14">
    <source>
        <dbReference type="EMBL" id="AEW87785.1"/>
    </source>
</evidence>
<dbReference type="EMBL" id="JN885136">
    <property type="protein sequence ID" value="AEW87615.1"/>
    <property type="molecule type" value="Genomic_DNA"/>
</dbReference>
<evidence type="ECO:0000256" key="10">
    <source>
        <dbReference type="ARBA" id="ARBA00034089"/>
    </source>
</evidence>
<dbReference type="InterPro" id="IPR005211">
    <property type="entry name" value="Herpes_glycoprotein_N_domain"/>
</dbReference>
<keyword evidence="4" id="KW-0946">Virion</keyword>
<dbReference type="Proteomes" id="UP000124292">
    <property type="component" value="Genome"/>
</dbReference>
<evidence type="ECO:0000256" key="1">
    <source>
        <dbReference type="ARBA" id="ARBA00022692"/>
    </source>
</evidence>
<dbReference type="Proteomes" id="UP000133219">
    <property type="component" value="Segment"/>
</dbReference>
<reference evidence="15 16" key="1">
    <citation type="journal article" date="2013" name="J. Virol.">
        <title>Genomic characterization of Japanese macaque rhadinovirus, a novel herpesvirus isolated from a nonhuman primate with a spontaneous inflammatory demyelinating disease.</title>
        <authorList>
            <person name="Estep R.D."/>
            <person name="Hansen S.G."/>
            <person name="Rogers K.S."/>
            <person name="Axthelm M.K."/>
            <person name="Wong S.W."/>
        </authorList>
    </citation>
    <scope>NUCLEOTIDE SEQUENCE [LARGE SCALE GENOMIC DNA]</scope>
    <source>
        <strain evidence="14">12E2</strain>
        <strain evidence="13">3A1</strain>
    </source>
</reference>
<evidence type="ECO:0000256" key="8">
    <source>
        <dbReference type="ARBA" id="ARBA00023136"/>
    </source>
</evidence>
<proteinExistence type="inferred from homology"/>
<evidence type="ECO:0000256" key="3">
    <source>
        <dbReference type="ARBA" id="ARBA00022812"/>
    </source>
</evidence>
<feature type="transmembrane region" description="Helical" evidence="11">
    <location>
        <begin position="72"/>
        <end position="94"/>
    </location>
</feature>
<keyword evidence="1 11" id="KW-0812">Transmembrane</keyword>
<dbReference type="EMBL" id="JN885137">
    <property type="protein sequence ID" value="AEW87785.1"/>
    <property type="molecule type" value="Genomic_DNA"/>
</dbReference>
<evidence type="ECO:0000313" key="13">
    <source>
        <dbReference type="EMBL" id="AEW87615.1"/>
    </source>
</evidence>
<gene>
    <name evidence="14" type="ORF">JM90</name>
</gene>
<organism evidence="14 15">
    <name type="scientific">Macaca fuscata rhadinovirus</name>
    <dbReference type="NCBI Taxonomy" id="272551"/>
    <lineage>
        <taxon>Viruses</taxon>
        <taxon>Duplodnaviria</taxon>
        <taxon>Heunggongvirae</taxon>
        <taxon>Peploviricota</taxon>
        <taxon>Herviviricetes</taxon>
        <taxon>Herpesvirales</taxon>
        <taxon>Orthoherpesviridae</taxon>
        <taxon>Gammaherpesvirinae</taxon>
        <taxon>Rhadinovirus</taxon>
        <taxon>Rhadinovirus macacinegamma11</taxon>
        <taxon>macacine gammaherpesvirus 11</taxon>
    </lineage>
</organism>
<accession>G9JMR8</accession>
<evidence type="ECO:0000313" key="16">
    <source>
        <dbReference type="Proteomes" id="UP000133219"/>
    </source>
</evidence>
<dbReference type="InterPro" id="IPR034707">
    <property type="entry name" value="HSV_GN"/>
</dbReference>
<keyword evidence="5" id="KW-1043">Host membrane</keyword>
<keyword evidence="6" id="KW-0261">Viral envelope protein</keyword>
<keyword evidence="9" id="KW-1015">Disulfide bond</keyword>
<feature type="domain" description="Herpesvirus envelope glycoprotein N" evidence="12">
    <location>
        <begin position="28"/>
        <end position="102"/>
    </location>
</feature>
<keyword evidence="3" id="KW-1040">Host Golgi apparatus</keyword>
<evidence type="ECO:0000256" key="2">
    <source>
        <dbReference type="ARBA" id="ARBA00022729"/>
    </source>
</evidence>
<evidence type="ECO:0000256" key="6">
    <source>
        <dbReference type="ARBA" id="ARBA00022879"/>
    </source>
</evidence>
<evidence type="ECO:0000256" key="11">
    <source>
        <dbReference type="SAM" id="Phobius"/>
    </source>
</evidence>
<dbReference type="GeneID" id="3416481"/>
<keyword evidence="7 11" id="KW-1133">Transmembrane helix</keyword>
<dbReference type="KEGG" id="vg:3416481"/>
<keyword evidence="8 11" id="KW-0472">Membrane</keyword>
<evidence type="ECO:0000256" key="5">
    <source>
        <dbReference type="ARBA" id="ARBA00022870"/>
    </source>
</evidence>
<evidence type="ECO:0000313" key="15">
    <source>
        <dbReference type="Proteomes" id="UP000124292"/>
    </source>
</evidence>
<evidence type="ECO:0000256" key="4">
    <source>
        <dbReference type="ARBA" id="ARBA00022844"/>
    </source>
</evidence>
<comment type="function">
    <text evidence="10">Envelope glycoprotein necessary for proper maturation of gM and modulation of its membrane fusion activity. Also plays a critical role in virion morphogenesis.</text>
</comment>
<evidence type="ECO:0000256" key="9">
    <source>
        <dbReference type="ARBA" id="ARBA00023157"/>
    </source>
</evidence>
<dbReference type="RefSeq" id="YP_238393.1">
    <property type="nucleotide sequence ID" value="NC_007016.1"/>
</dbReference>